<keyword evidence="2" id="KW-1185">Reference proteome</keyword>
<comment type="caution">
    <text evidence="1">The sequence shown here is derived from an EMBL/GenBank/DDBJ whole genome shotgun (WGS) entry which is preliminary data.</text>
</comment>
<protein>
    <submittedName>
        <fullName evidence="1">Uncharacterized protein</fullName>
    </submittedName>
</protein>
<gene>
    <name evidence="1" type="ORF">SteCoe_34514</name>
</gene>
<proteinExistence type="predicted"/>
<dbReference type="Proteomes" id="UP000187209">
    <property type="component" value="Unassembled WGS sequence"/>
</dbReference>
<accession>A0A1R2AUD3</accession>
<reference evidence="1 2" key="1">
    <citation type="submission" date="2016-11" db="EMBL/GenBank/DDBJ databases">
        <title>The macronuclear genome of Stentor coeruleus: a giant cell with tiny introns.</title>
        <authorList>
            <person name="Slabodnick M."/>
            <person name="Ruby J.G."/>
            <person name="Reiff S.B."/>
            <person name="Swart E.C."/>
            <person name="Gosai S."/>
            <person name="Prabakaran S."/>
            <person name="Witkowska E."/>
            <person name="Larue G.E."/>
            <person name="Fisher S."/>
            <person name="Freeman R.M."/>
            <person name="Gunawardena J."/>
            <person name="Chu W."/>
            <person name="Stover N.A."/>
            <person name="Gregory B.D."/>
            <person name="Nowacki M."/>
            <person name="Derisi J."/>
            <person name="Roy S.W."/>
            <person name="Marshall W.F."/>
            <person name="Sood P."/>
        </authorList>
    </citation>
    <scope>NUCLEOTIDE SEQUENCE [LARGE SCALE GENOMIC DNA]</scope>
    <source>
        <strain evidence="1">WM001</strain>
    </source>
</reference>
<evidence type="ECO:0000313" key="1">
    <source>
        <dbReference type="EMBL" id="OMJ68128.1"/>
    </source>
</evidence>
<sequence>MNIAKGCENLNLLMPPDELEDFKRYLSMAIEDLINVRPSNPKKYLALALCRAIPGDESLKYEFPEIEKELSFEETYKIDTREEQHVSNSKKF</sequence>
<dbReference type="EMBL" id="MPUH01001381">
    <property type="protein sequence ID" value="OMJ68128.1"/>
    <property type="molecule type" value="Genomic_DNA"/>
</dbReference>
<name>A0A1R2AUD3_9CILI</name>
<organism evidence="1 2">
    <name type="scientific">Stentor coeruleus</name>
    <dbReference type="NCBI Taxonomy" id="5963"/>
    <lineage>
        <taxon>Eukaryota</taxon>
        <taxon>Sar</taxon>
        <taxon>Alveolata</taxon>
        <taxon>Ciliophora</taxon>
        <taxon>Postciliodesmatophora</taxon>
        <taxon>Heterotrichea</taxon>
        <taxon>Heterotrichida</taxon>
        <taxon>Stentoridae</taxon>
        <taxon>Stentor</taxon>
    </lineage>
</organism>
<dbReference type="AlphaFoldDB" id="A0A1R2AUD3"/>
<evidence type="ECO:0000313" key="2">
    <source>
        <dbReference type="Proteomes" id="UP000187209"/>
    </source>
</evidence>